<evidence type="ECO:0000256" key="2">
    <source>
        <dbReference type="ARBA" id="ARBA00012916"/>
    </source>
</evidence>
<dbReference type="RefSeq" id="WP_377771378.1">
    <property type="nucleotide sequence ID" value="NZ_JBHUHO010000024.1"/>
</dbReference>
<dbReference type="InterPro" id="IPR035466">
    <property type="entry name" value="GlmS/AgaS_SIS"/>
</dbReference>
<dbReference type="Proteomes" id="UP001597362">
    <property type="component" value="Unassembled WGS sequence"/>
</dbReference>
<dbReference type="InterPro" id="IPR047084">
    <property type="entry name" value="GFAT_N"/>
</dbReference>
<dbReference type="EMBL" id="JBHUHO010000024">
    <property type="protein sequence ID" value="MFD2115786.1"/>
    <property type="molecule type" value="Genomic_DNA"/>
</dbReference>
<dbReference type="InterPro" id="IPR029055">
    <property type="entry name" value="Ntn_hydrolases_N"/>
</dbReference>
<dbReference type="InterPro" id="IPR035490">
    <property type="entry name" value="GlmS/FrlB_SIS"/>
</dbReference>
<evidence type="ECO:0000259" key="9">
    <source>
        <dbReference type="PROSITE" id="PS51278"/>
    </source>
</evidence>
<dbReference type="PROSITE" id="PS51464">
    <property type="entry name" value="SIS"/>
    <property type="match status" value="2"/>
</dbReference>
<name>A0ABW4YJA5_9BACL</name>
<reference evidence="12" key="1">
    <citation type="journal article" date="2019" name="Int. J. Syst. Evol. Microbiol.">
        <title>The Global Catalogue of Microorganisms (GCM) 10K type strain sequencing project: providing services to taxonomists for standard genome sequencing and annotation.</title>
        <authorList>
            <consortium name="The Broad Institute Genomics Platform"/>
            <consortium name="The Broad Institute Genome Sequencing Center for Infectious Disease"/>
            <person name="Wu L."/>
            <person name="Ma J."/>
        </authorList>
    </citation>
    <scope>NUCLEOTIDE SEQUENCE [LARGE SCALE GENOMIC DNA]</scope>
    <source>
        <strain evidence="12">GH52</strain>
    </source>
</reference>
<keyword evidence="6" id="KW-0677">Repeat</keyword>
<sequence>MCGIVGYIGQNETQQILINGLQKLEYRGYDSAGIAIITEQGLEVTKAEGRLERLEAAGNEHPLVGTVGIGHTRWATHGKPSYINSHPHVDNSENFAVVHNGIIENYMQLKEQLISKGHQFNSETDTEVIVHLIAEHYNGDLVQAVQQTIKQLQGAFALGVLSSYEPDKLIAVRQASPLIVGVGSKAQYIGSDIPAILEHTRDIYILEDGEMAILTVDAVQIMSFAGEVISKEIERMEWDITTAEKAGYDYFMLKEIFEQPRAYRDTMRGKVKVIGDAKDSGVSQQSGVEIREKIDEEVAERIAKQADVNYGLPAILQVQIEECKLSVEKIQQIEKVHIVACGTAYHAGLIGKSVIESCARIATEVDVASEYRYRSPMITPRTLVIVVSQSGETADTLAALREAKQQGAHVLAITNVVGSSIAREADDIVVTGAGPEIAVASTKAYTTQLIAFFLLGIYFAQLRQTLPQDKITNLVMAVEQLPALAEQLLTTEKTEQLAEIARRIALHHDLFFIGRGVDYAVAQEGSLKLKEISYIHSEAYAAGELKHGTLALIEQGTPVIALMTQPALFDKTMSNIKEVKARGAHVLVIAYDNMAEELAKTADEVFTIPMTEAILSPALSVIPLQLLAYYTALTLGHDIDKPRNLAKSVTVE</sequence>
<dbReference type="GO" id="GO:0004360">
    <property type="term" value="F:glutamine-fructose-6-phosphate transaminase (isomerizing) activity"/>
    <property type="evidence" value="ECO:0007669"/>
    <property type="project" value="UniProtKB-EC"/>
</dbReference>
<dbReference type="InterPro" id="IPR001347">
    <property type="entry name" value="SIS_dom"/>
</dbReference>
<comment type="function">
    <text evidence="8">Catalyzes the first step in hexosamine metabolism, converting fructose-6P into glucosamine-6P using glutamine as a nitrogen source.</text>
</comment>
<dbReference type="PROSITE" id="PS51278">
    <property type="entry name" value="GATASE_TYPE_2"/>
    <property type="match status" value="1"/>
</dbReference>
<dbReference type="InterPro" id="IPR017932">
    <property type="entry name" value="GATase_2_dom"/>
</dbReference>
<evidence type="ECO:0000313" key="12">
    <source>
        <dbReference type="Proteomes" id="UP001597362"/>
    </source>
</evidence>
<dbReference type="PANTHER" id="PTHR10937">
    <property type="entry name" value="GLUCOSAMINE--FRUCTOSE-6-PHOSPHATE AMINOTRANSFERASE, ISOMERIZING"/>
    <property type="match status" value="1"/>
</dbReference>
<feature type="domain" description="Glutamine amidotransferase type-2" evidence="9">
    <location>
        <begin position="2"/>
        <end position="217"/>
    </location>
</feature>
<dbReference type="NCBIfam" id="TIGR01135">
    <property type="entry name" value="glmS"/>
    <property type="match status" value="1"/>
</dbReference>
<comment type="caution">
    <text evidence="11">The sequence shown here is derived from an EMBL/GenBank/DDBJ whole genome shotgun (WGS) entry which is preliminary data.</text>
</comment>
<dbReference type="Pfam" id="PF01380">
    <property type="entry name" value="SIS"/>
    <property type="match status" value="2"/>
</dbReference>
<comment type="catalytic activity">
    <reaction evidence="1 8">
        <text>D-fructose 6-phosphate + L-glutamine = D-glucosamine 6-phosphate + L-glutamate</text>
        <dbReference type="Rhea" id="RHEA:13237"/>
        <dbReference type="ChEBI" id="CHEBI:29985"/>
        <dbReference type="ChEBI" id="CHEBI:58359"/>
        <dbReference type="ChEBI" id="CHEBI:58725"/>
        <dbReference type="ChEBI" id="CHEBI:61527"/>
        <dbReference type="EC" id="2.6.1.16"/>
    </reaction>
</comment>
<evidence type="ECO:0000256" key="4">
    <source>
        <dbReference type="ARBA" id="ARBA00022576"/>
    </source>
</evidence>
<feature type="active site" description="Nucleophile; for GATase activity" evidence="8">
    <location>
        <position position="2"/>
    </location>
</feature>
<dbReference type="InterPro" id="IPR005855">
    <property type="entry name" value="GFAT"/>
</dbReference>
<dbReference type="Gene3D" id="3.60.20.10">
    <property type="entry name" value="Glutamine Phosphoribosylpyrophosphate, subunit 1, domain 1"/>
    <property type="match status" value="1"/>
</dbReference>
<comment type="subunit">
    <text evidence="8">Homodimer.</text>
</comment>
<dbReference type="SUPFAM" id="SSF53697">
    <property type="entry name" value="SIS domain"/>
    <property type="match status" value="1"/>
</dbReference>
<dbReference type="EC" id="2.6.1.16" evidence="2 8"/>
<dbReference type="NCBIfam" id="NF001484">
    <property type="entry name" value="PRK00331.1"/>
    <property type="match status" value="1"/>
</dbReference>
<evidence type="ECO:0000256" key="5">
    <source>
        <dbReference type="ARBA" id="ARBA00022679"/>
    </source>
</evidence>
<dbReference type="Pfam" id="PF13522">
    <property type="entry name" value="GATase_6"/>
    <property type="match status" value="1"/>
</dbReference>
<evidence type="ECO:0000259" key="10">
    <source>
        <dbReference type="PROSITE" id="PS51464"/>
    </source>
</evidence>
<evidence type="ECO:0000256" key="1">
    <source>
        <dbReference type="ARBA" id="ARBA00001031"/>
    </source>
</evidence>
<accession>A0ABW4YJA5</accession>
<feature type="domain" description="SIS" evidence="10">
    <location>
        <begin position="500"/>
        <end position="642"/>
    </location>
</feature>
<evidence type="ECO:0000256" key="7">
    <source>
        <dbReference type="ARBA" id="ARBA00022962"/>
    </source>
</evidence>
<dbReference type="CDD" id="cd00714">
    <property type="entry name" value="GFAT"/>
    <property type="match status" value="1"/>
</dbReference>
<comment type="subcellular location">
    <subcellularLocation>
        <location evidence="8">Cytoplasm</location>
    </subcellularLocation>
</comment>
<dbReference type="SUPFAM" id="SSF56235">
    <property type="entry name" value="N-terminal nucleophile aminohydrolases (Ntn hydrolases)"/>
    <property type="match status" value="1"/>
</dbReference>
<feature type="domain" description="SIS" evidence="10">
    <location>
        <begin position="326"/>
        <end position="465"/>
    </location>
</feature>
<keyword evidence="8" id="KW-0963">Cytoplasm</keyword>
<proteinExistence type="inferred from homology"/>
<evidence type="ECO:0000256" key="8">
    <source>
        <dbReference type="HAMAP-Rule" id="MF_00164"/>
    </source>
</evidence>
<evidence type="ECO:0000313" key="11">
    <source>
        <dbReference type="EMBL" id="MFD2115786.1"/>
    </source>
</evidence>
<feature type="initiator methionine" description="Removed" evidence="8">
    <location>
        <position position="1"/>
    </location>
</feature>
<protein>
    <recommendedName>
        <fullName evidence="3 8">Glutamine--fructose-6-phosphate aminotransferase [isomerizing]</fullName>
        <ecNumber evidence="2 8">2.6.1.16</ecNumber>
    </recommendedName>
    <alternativeName>
        <fullName evidence="8">D-fructose-6-phosphate amidotransferase</fullName>
    </alternativeName>
    <alternativeName>
        <fullName evidence="8">GFAT</fullName>
    </alternativeName>
    <alternativeName>
        <fullName evidence="8">Glucosamine-6-phosphate synthase</fullName>
    </alternativeName>
    <alternativeName>
        <fullName evidence="8">Hexosephosphate aminotransferase</fullName>
    </alternativeName>
    <alternativeName>
        <fullName evidence="8">L-glutamine--D-fructose-6-phosphate amidotransferase</fullName>
    </alternativeName>
</protein>
<evidence type="ECO:0000256" key="6">
    <source>
        <dbReference type="ARBA" id="ARBA00022737"/>
    </source>
</evidence>
<dbReference type="CDD" id="cd05009">
    <property type="entry name" value="SIS_GlmS_GlmD_2"/>
    <property type="match status" value="1"/>
</dbReference>
<dbReference type="CDD" id="cd05008">
    <property type="entry name" value="SIS_GlmS_GlmD_1"/>
    <property type="match status" value="1"/>
</dbReference>
<dbReference type="PANTHER" id="PTHR10937:SF0">
    <property type="entry name" value="GLUTAMINE--FRUCTOSE-6-PHOSPHATE TRANSAMINASE (ISOMERIZING)"/>
    <property type="match status" value="1"/>
</dbReference>
<feature type="active site" description="For Fru-6P isomerization activity" evidence="8">
    <location>
        <position position="647"/>
    </location>
</feature>
<keyword evidence="5 8" id="KW-0808">Transferase</keyword>
<keyword evidence="12" id="KW-1185">Reference proteome</keyword>
<gene>
    <name evidence="8 11" type="primary">glmS</name>
    <name evidence="11" type="ORF">ACFSJH_08595</name>
</gene>
<dbReference type="Gene3D" id="3.40.50.10490">
    <property type="entry name" value="Glucose-6-phosphate isomerase like protein, domain 1"/>
    <property type="match status" value="2"/>
</dbReference>
<dbReference type="HAMAP" id="MF_00164">
    <property type="entry name" value="GlmS"/>
    <property type="match status" value="1"/>
</dbReference>
<evidence type="ECO:0000256" key="3">
    <source>
        <dbReference type="ARBA" id="ARBA00016090"/>
    </source>
</evidence>
<organism evidence="11 12">
    <name type="scientific">Paenibacillus yanchengensis</name>
    <dbReference type="NCBI Taxonomy" id="2035833"/>
    <lineage>
        <taxon>Bacteria</taxon>
        <taxon>Bacillati</taxon>
        <taxon>Bacillota</taxon>
        <taxon>Bacilli</taxon>
        <taxon>Bacillales</taxon>
        <taxon>Paenibacillaceae</taxon>
        <taxon>Paenibacillus</taxon>
    </lineage>
</organism>
<keyword evidence="7" id="KW-0315">Glutamine amidotransferase</keyword>
<dbReference type="InterPro" id="IPR046348">
    <property type="entry name" value="SIS_dom_sf"/>
</dbReference>
<keyword evidence="4 8" id="KW-0032">Aminotransferase</keyword>